<dbReference type="HOGENOM" id="CLU_2038989_0_0_1"/>
<feature type="compositionally biased region" description="Basic and acidic residues" evidence="1">
    <location>
        <begin position="1"/>
        <end position="18"/>
    </location>
</feature>
<gene>
    <name evidence="2" type="ORF">M404DRAFT_1001180</name>
</gene>
<dbReference type="Proteomes" id="UP000054217">
    <property type="component" value="Unassembled WGS sequence"/>
</dbReference>
<accession>A0A0C3P885</accession>
<organism evidence="2 3">
    <name type="scientific">Pisolithus tinctorius Marx 270</name>
    <dbReference type="NCBI Taxonomy" id="870435"/>
    <lineage>
        <taxon>Eukaryota</taxon>
        <taxon>Fungi</taxon>
        <taxon>Dikarya</taxon>
        <taxon>Basidiomycota</taxon>
        <taxon>Agaricomycotina</taxon>
        <taxon>Agaricomycetes</taxon>
        <taxon>Agaricomycetidae</taxon>
        <taxon>Boletales</taxon>
        <taxon>Sclerodermatineae</taxon>
        <taxon>Pisolithaceae</taxon>
        <taxon>Pisolithus</taxon>
    </lineage>
</organism>
<dbReference type="AlphaFoldDB" id="A0A0C3P885"/>
<evidence type="ECO:0000313" key="3">
    <source>
        <dbReference type="Proteomes" id="UP000054217"/>
    </source>
</evidence>
<feature type="region of interest" description="Disordered" evidence="1">
    <location>
        <begin position="1"/>
        <end position="29"/>
    </location>
</feature>
<reference evidence="2 3" key="1">
    <citation type="submission" date="2014-04" db="EMBL/GenBank/DDBJ databases">
        <authorList>
            <consortium name="DOE Joint Genome Institute"/>
            <person name="Kuo A."/>
            <person name="Kohler A."/>
            <person name="Costa M.D."/>
            <person name="Nagy L.G."/>
            <person name="Floudas D."/>
            <person name="Copeland A."/>
            <person name="Barry K.W."/>
            <person name="Cichocki N."/>
            <person name="Veneault-Fourrey C."/>
            <person name="LaButti K."/>
            <person name="Lindquist E.A."/>
            <person name="Lipzen A."/>
            <person name="Lundell T."/>
            <person name="Morin E."/>
            <person name="Murat C."/>
            <person name="Sun H."/>
            <person name="Tunlid A."/>
            <person name="Henrissat B."/>
            <person name="Grigoriev I.V."/>
            <person name="Hibbett D.S."/>
            <person name="Martin F."/>
            <person name="Nordberg H.P."/>
            <person name="Cantor M.N."/>
            <person name="Hua S.X."/>
        </authorList>
    </citation>
    <scope>NUCLEOTIDE SEQUENCE [LARGE SCALE GENOMIC DNA]</scope>
    <source>
        <strain evidence="2 3">Marx 270</strain>
    </source>
</reference>
<evidence type="ECO:0000256" key="1">
    <source>
        <dbReference type="SAM" id="MobiDB-lite"/>
    </source>
</evidence>
<sequence>MWLLDRRQSRLRTPEHSLRSSPLGGPIHVPRTDRKHRTVDFCRYTSTVNHIRRFWSCLFDIYLYHPKDYAFVLKVLCRIDRRSPYRVSPRSGTLRRSNPSVTLQRYVVPDHCARSSPSRVT</sequence>
<evidence type="ECO:0000313" key="2">
    <source>
        <dbReference type="EMBL" id="KIO03699.1"/>
    </source>
</evidence>
<dbReference type="EMBL" id="KN831975">
    <property type="protein sequence ID" value="KIO03699.1"/>
    <property type="molecule type" value="Genomic_DNA"/>
</dbReference>
<dbReference type="InParanoid" id="A0A0C3P885"/>
<keyword evidence="3" id="KW-1185">Reference proteome</keyword>
<proteinExistence type="predicted"/>
<protein>
    <submittedName>
        <fullName evidence="2">Uncharacterized protein</fullName>
    </submittedName>
</protein>
<reference evidence="3" key="2">
    <citation type="submission" date="2015-01" db="EMBL/GenBank/DDBJ databases">
        <title>Evolutionary Origins and Diversification of the Mycorrhizal Mutualists.</title>
        <authorList>
            <consortium name="DOE Joint Genome Institute"/>
            <consortium name="Mycorrhizal Genomics Consortium"/>
            <person name="Kohler A."/>
            <person name="Kuo A."/>
            <person name="Nagy L.G."/>
            <person name="Floudas D."/>
            <person name="Copeland A."/>
            <person name="Barry K.W."/>
            <person name="Cichocki N."/>
            <person name="Veneault-Fourrey C."/>
            <person name="LaButti K."/>
            <person name="Lindquist E.A."/>
            <person name="Lipzen A."/>
            <person name="Lundell T."/>
            <person name="Morin E."/>
            <person name="Murat C."/>
            <person name="Riley R."/>
            <person name="Ohm R."/>
            <person name="Sun H."/>
            <person name="Tunlid A."/>
            <person name="Henrissat B."/>
            <person name="Grigoriev I.V."/>
            <person name="Hibbett D.S."/>
            <person name="Martin F."/>
        </authorList>
    </citation>
    <scope>NUCLEOTIDE SEQUENCE [LARGE SCALE GENOMIC DNA]</scope>
    <source>
        <strain evidence="3">Marx 270</strain>
    </source>
</reference>
<name>A0A0C3P885_PISTI</name>